<evidence type="ECO:0000313" key="3">
    <source>
        <dbReference type="Proteomes" id="UP000318720"/>
    </source>
</evidence>
<protein>
    <submittedName>
        <fullName evidence="2">TIR domain-containing protein</fullName>
    </submittedName>
</protein>
<dbReference type="Proteomes" id="UP000318720">
    <property type="component" value="Unassembled WGS sequence"/>
</dbReference>
<sequence length="398" mass="43343">METRREHARPALGDDRIACRGGYGGAVAGLGRPGGRTRSGRRRHTRRRPRSVPPARGTPAPAQGTRLRADTGGASRRRRHGTGVTAPWLFLPVSRSGAVRTSPNPVSSTGTVDTIVTGDNGHRHGQARWRLRGSTVSKLKVFLSWSGEPSRQCALLLRGTLPAFNPLIEPFVSSEDIAKGDRGYDAIAARLAGSQFGIVCVTPENRRTPWINFEAGALSRELGGPRLAPFLLLGTTVTDLVGTPLTQFQATPADVPEEVLSLIKTINRLCEVRQDEKLIDDLFEKYWPELRDGLTRITLAARDAKKAEGDDAPVPRPSEEEIQDQMLSLLRQQVDRISALEQAVAEGNAERASDLRKTRVLFDGMFADLGRPDPDPRPEGRANADRANADRANPDEGA</sequence>
<dbReference type="Gene3D" id="3.40.50.10140">
    <property type="entry name" value="Toll/interleukin-1 receptor homology (TIR) domain"/>
    <property type="match status" value="1"/>
</dbReference>
<comment type="caution">
    <text evidence="2">The sequence shown here is derived from an EMBL/GenBank/DDBJ whole genome shotgun (WGS) entry which is preliminary data.</text>
</comment>
<organism evidence="2 3">
    <name type="scientific">Streptomyces ipomoeae</name>
    <dbReference type="NCBI Taxonomy" id="103232"/>
    <lineage>
        <taxon>Bacteria</taxon>
        <taxon>Bacillati</taxon>
        <taxon>Actinomycetota</taxon>
        <taxon>Actinomycetes</taxon>
        <taxon>Kitasatosporales</taxon>
        <taxon>Streptomycetaceae</taxon>
        <taxon>Streptomyces</taxon>
    </lineage>
</organism>
<name>A0AAE9AYT6_9ACTN</name>
<gene>
    <name evidence="2" type="ORF">Sipo8835_23415</name>
</gene>
<feature type="compositionally biased region" description="Basic and acidic residues" evidence="1">
    <location>
        <begin position="1"/>
        <end position="18"/>
    </location>
</feature>
<reference evidence="2 3" key="1">
    <citation type="submission" date="2019-03" db="EMBL/GenBank/DDBJ databases">
        <title>Comparative genomic analyses of the sweetpotato soil rot pathogen, Streptomyces ipomoeae.</title>
        <authorList>
            <person name="Ruschel Soares N."/>
            <person name="Badger J.H."/>
            <person name="Huguet-Tapia J.C."/>
            <person name="Clark C.A."/>
            <person name="Pettis G.S."/>
        </authorList>
    </citation>
    <scope>NUCLEOTIDE SEQUENCE [LARGE SCALE GENOMIC DNA]</scope>
    <source>
        <strain evidence="2 3">88-35</strain>
    </source>
</reference>
<feature type="region of interest" description="Disordered" evidence="1">
    <location>
        <begin position="366"/>
        <end position="398"/>
    </location>
</feature>
<feature type="compositionally biased region" description="Basic and acidic residues" evidence="1">
    <location>
        <begin position="370"/>
        <end position="398"/>
    </location>
</feature>
<dbReference type="InterPro" id="IPR035897">
    <property type="entry name" value="Toll_tir_struct_dom_sf"/>
</dbReference>
<feature type="region of interest" description="Disordered" evidence="1">
    <location>
        <begin position="99"/>
        <end position="125"/>
    </location>
</feature>
<evidence type="ECO:0000256" key="1">
    <source>
        <dbReference type="SAM" id="MobiDB-lite"/>
    </source>
</evidence>
<feature type="region of interest" description="Disordered" evidence="1">
    <location>
        <begin position="1"/>
        <end position="81"/>
    </location>
</feature>
<feature type="compositionally biased region" description="Basic residues" evidence="1">
    <location>
        <begin position="38"/>
        <end position="50"/>
    </location>
</feature>
<feature type="compositionally biased region" description="Polar residues" evidence="1">
    <location>
        <begin position="99"/>
        <end position="114"/>
    </location>
</feature>
<dbReference type="SUPFAM" id="SSF52200">
    <property type="entry name" value="Toll/Interleukin receptor TIR domain"/>
    <property type="match status" value="1"/>
</dbReference>
<dbReference type="AlphaFoldDB" id="A0AAE9AYT6"/>
<dbReference type="EMBL" id="SPAZ01000192">
    <property type="protein sequence ID" value="TQE30454.1"/>
    <property type="molecule type" value="Genomic_DNA"/>
</dbReference>
<accession>A0AAE9AYT6</accession>
<feature type="compositionally biased region" description="Gly residues" evidence="1">
    <location>
        <begin position="21"/>
        <end position="34"/>
    </location>
</feature>
<evidence type="ECO:0000313" key="2">
    <source>
        <dbReference type="EMBL" id="TQE30454.1"/>
    </source>
</evidence>
<proteinExistence type="predicted"/>